<reference evidence="8 9" key="1">
    <citation type="submission" date="2020-08" db="EMBL/GenBank/DDBJ databases">
        <title>Genomic Encyclopedia of Type Strains, Phase IV (KMG-IV): sequencing the most valuable type-strain genomes for metagenomic binning, comparative biology and taxonomic classification.</title>
        <authorList>
            <person name="Goeker M."/>
        </authorList>
    </citation>
    <scope>NUCLEOTIDE SEQUENCE [LARGE SCALE GENOMIC DNA]</scope>
    <source>
        <strain evidence="8 9">DSM 29781</strain>
    </source>
</reference>
<evidence type="ECO:0000256" key="6">
    <source>
        <dbReference type="SAM" id="Phobius"/>
    </source>
</evidence>
<dbReference type="Proteomes" id="UP000532440">
    <property type="component" value="Unassembled WGS sequence"/>
</dbReference>
<evidence type="ECO:0000313" key="8">
    <source>
        <dbReference type="EMBL" id="MBB5273884.1"/>
    </source>
</evidence>
<keyword evidence="5 6" id="KW-0472">Membrane</keyword>
<evidence type="ECO:0000256" key="3">
    <source>
        <dbReference type="ARBA" id="ARBA00022692"/>
    </source>
</evidence>
<dbReference type="PANTHER" id="PTHR35007">
    <property type="entry name" value="INTEGRAL MEMBRANE PROTEIN-RELATED"/>
    <property type="match status" value="1"/>
</dbReference>
<proteinExistence type="predicted"/>
<feature type="transmembrane region" description="Helical" evidence="6">
    <location>
        <begin position="82"/>
        <end position="100"/>
    </location>
</feature>
<evidence type="ECO:0000256" key="1">
    <source>
        <dbReference type="ARBA" id="ARBA00004651"/>
    </source>
</evidence>
<evidence type="ECO:0000256" key="2">
    <source>
        <dbReference type="ARBA" id="ARBA00022475"/>
    </source>
</evidence>
<dbReference type="RefSeq" id="WP_183970739.1">
    <property type="nucleotide sequence ID" value="NZ_BAABEW010000005.1"/>
</dbReference>
<dbReference type="GO" id="GO:0005886">
    <property type="term" value="C:plasma membrane"/>
    <property type="evidence" value="ECO:0007669"/>
    <property type="project" value="UniProtKB-SubCell"/>
</dbReference>
<evidence type="ECO:0000259" key="7">
    <source>
        <dbReference type="Pfam" id="PF00482"/>
    </source>
</evidence>
<dbReference type="InterPro" id="IPR018076">
    <property type="entry name" value="T2SS_GspF_dom"/>
</dbReference>
<gene>
    <name evidence="8" type="ORF">HNQ70_003916</name>
</gene>
<name>A0A7W8MB77_9BURK</name>
<keyword evidence="9" id="KW-1185">Reference proteome</keyword>
<dbReference type="InterPro" id="IPR042094">
    <property type="entry name" value="T2SS_GspF_sf"/>
</dbReference>
<evidence type="ECO:0000256" key="4">
    <source>
        <dbReference type="ARBA" id="ARBA00022989"/>
    </source>
</evidence>
<keyword evidence="2" id="KW-1003">Cell membrane</keyword>
<feature type="transmembrane region" description="Helical" evidence="6">
    <location>
        <begin position="6"/>
        <end position="27"/>
    </location>
</feature>
<comment type="subcellular location">
    <subcellularLocation>
        <location evidence="1">Cell membrane</location>
        <topology evidence="1">Multi-pass membrane protein</topology>
    </subcellularLocation>
</comment>
<feature type="transmembrane region" description="Helical" evidence="6">
    <location>
        <begin position="57"/>
        <end position="76"/>
    </location>
</feature>
<evidence type="ECO:0000256" key="5">
    <source>
        <dbReference type="ARBA" id="ARBA00023136"/>
    </source>
</evidence>
<feature type="domain" description="Type II secretion system protein GspF" evidence="7">
    <location>
        <begin position="120"/>
        <end position="239"/>
    </location>
</feature>
<dbReference type="Pfam" id="PF00482">
    <property type="entry name" value="T2SSF"/>
    <property type="match status" value="1"/>
</dbReference>
<keyword evidence="3 6" id="KW-0812">Transmembrane</keyword>
<dbReference type="PANTHER" id="PTHR35007:SF1">
    <property type="entry name" value="PILUS ASSEMBLY PROTEIN"/>
    <property type="match status" value="1"/>
</dbReference>
<keyword evidence="4 6" id="KW-1133">Transmembrane helix</keyword>
<dbReference type="EMBL" id="JACHGB010000009">
    <property type="protein sequence ID" value="MBB5273884.1"/>
    <property type="molecule type" value="Genomic_DNA"/>
</dbReference>
<dbReference type="AlphaFoldDB" id="A0A7W8MB77"/>
<dbReference type="Gene3D" id="1.20.81.30">
    <property type="entry name" value="Type II secretion system (T2SS), domain F"/>
    <property type="match status" value="1"/>
</dbReference>
<protein>
    <submittedName>
        <fullName evidence="8">Tight adherence protein B</fullName>
    </submittedName>
</protein>
<evidence type="ECO:0000313" key="9">
    <source>
        <dbReference type="Proteomes" id="UP000532440"/>
    </source>
</evidence>
<organism evidence="8 9">
    <name type="scientific">Quisquiliibacterium transsilvanicum</name>
    <dbReference type="NCBI Taxonomy" id="1549638"/>
    <lineage>
        <taxon>Bacteria</taxon>
        <taxon>Pseudomonadati</taxon>
        <taxon>Pseudomonadota</taxon>
        <taxon>Betaproteobacteria</taxon>
        <taxon>Burkholderiales</taxon>
        <taxon>Burkholderiaceae</taxon>
        <taxon>Quisquiliibacterium</taxon>
    </lineage>
</organism>
<accession>A0A7W8MB77</accession>
<comment type="caution">
    <text evidence="8">The sequence shown here is derived from an EMBL/GenBank/DDBJ whole genome shotgun (WGS) entry which is preliminary data.</text>
</comment>
<feature type="transmembrane region" description="Helical" evidence="6">
    <location>
        <begin position="255"/>
        <end position="275"/>
    </location>
</feature>
<feature type="transmembrane region" description="Helical" evidence="6">
    <location>
        <begin position="224"/>
        <end position="243"/>
    </location>
</feature>
<sequence length="283" mass="30156">MSATLQVVLPAAGAAAIGFYLVFITVARLAPAYRARFDASVSRQLARAYLYVSPQRLLALNLGTAACVALGVLLLGGGLPGAALAALASGMLPRLLLGWLRRRRAHAFRLQLSDLMMLAAGGMRAGLGLTQALGQTAAEMDAPARQEIDLMLREQRLGASFDEALTGLERRMPLEETALLCAAMRISRATGGNLAETLESLGDAMRRKVAIEGKIRALTAQGRLQGWAMGLLPVLCAGLLWLVEPTAMSALFTTGYGLATCAVVVVMQLLGLYFMRRVMRIDV</sequence>